<gene>
    <name evidence="5" type="ORF">B0T45_13330</name>
</gene>
<reference evidence="5 6" key="1">
    <citation type="submission" date="2017-02" db="EMBL/GenBank/DDBJ databases">
        <title>Chromobacterium haemolyticum H5244.</title>
        <authorList>
            <person name="Gulvik C.A."/>
        </authorList>
    </citation>
    <scope>NUCLEOTIDE SEQUENCE [LARGE SCALE GENOMIC DNA]</scope>
    <source>
        <strain evidence="5 6">H5244</strain>
    </source>
</reference>
<protein>
    <recommendedName>
        <fullName evidence="7">Aspartate aminotransferase family protein</fullName>
    </recommendedName>
</protein>
<keyword evidence="3 4" id="KW-0663">Pyridoxal phosphate</keyword>
<dbReference type="InterPro" id="IPR015422">
    <property type="entry name" value="PyrdxlP-dep_Trfase_small"/>
</dbReference>
<dbReference type="AlphaFoldDB" id="A0A1W0CTZ9"/>
<proteinExistence type="inferred from homology"/>
<comment type="cofactor">
    <cofactor evidence="1">
        <name>pyridoxal 5'-phosphate</name>
        <dbReference type="ChEBI" id="CHEBI:597326"/>
    </cofactor>
</comment>
<dbReference type="InterPro" id="IPR005814">
    <property type="entry name" value="Aminotrans_3"/>
</dbReference>
<comment type="similarity">
    <text evidence="4">Belongs to the class-III pyridoxal-phosphate-dependent aminotransferase family.</text>
</comment>
<dbReference type="PROSITE" id="PS00600">
    <property type="entry name" value="AA_TRANSFER_CLASS_3"/>
    <property type="match status" value="1"/>
</dbReference>
<dbReference type="GO" id="GO:0030170">
    <property type="term" value="F:pyridoxal phosphate binding"/>
    <property type="evidence" value="ECO:0007669"/>
    <property type="project" value="InterPro"/>
</dbReference>
<dbReference type="RefSeq" id="WP_081555798.1">
    <property type="nucleotide sequence ID" value="NZ_MUKV01000016.1"/>
</dbReference>
<dbReference type="GO" id="GO:0042802">
    <property type="term" value="F:identical protein binding"/>
    <property type="evidence" value="ECO:0007669"/>
    <property type="project" value="TreeGrafter"/>
</dbReference>
<dbReference type="Gene3D" id="3.40.640.10">
    <property type="entry name" value="Type I PLP-dependent aspartate aminotransferase-like (Major domain)"/>
    <property type="match status" value="1"/>
</dbReference>
<sequence length="425" mass="44749">MPSPAEREATQTAYAASVNPAWLDVLRQCGLDARPLEAEGCWLRLEDGRRWLDFVAGYGAAVLGHRPQALLAGLAEDLFDPAPNLHPLGFSGLAGDLAAELLALAGFADGKALFASTGAEAVEGALKLARMASGRRRALSFDGGFHGLTLEATSLAGSDFWRQGLSRSEDCAVLPWGDLAAAAAELARGDVAAVLLEPVQGSAGARAWRGEALSELAELCRRHGARLIYDEALSGLGRCGAWFAYQALGAPAPDMLIAAKGLSGGVLPVSSLLFREDIYQAVFARPGCAKIHGSTFGGNRLALCCGLRMLSLLRQLDAPARARERGEALRRRWRGAGLEGFELEGVGLMLALRAGPAAQERLGEGAVGLLWLQLLQEGALTAPAAHDAAALRLLPPLNVAETELDFFLKACRRAIAALEQEATTS</sequence>
<evidence type="ECO:0000256" key="4">
    <source>
        <dbReference type="RuleBase" id="RU003560"/>
    </source>
</evidence>
<dbReference type="InterPro" id="IPR015424">
    <property type="entry name" value="PyrdxlP-dep_Trfase"/>
</dbReference>
<comment type="caution">
    <text evidence="5">The sequence shown here is derived from an EMBL/GenBank/DDBJ whole genome shotgun (WGS) entry which is preliminary data.</text>
</comment>
<evidence type="ECO:0000256" key="3">
    <source>
        <dbReference type="ARBA" id="ARBA00022898"/>
    </source>
</evidence>
<accession>A0A1W0CTZ9</accession>
<dbReference type="SUPFAM" id="SSF53383">
    <property type="entry name" value="PLP-dependent transferases"/>
    <property type="match status" value="1"/>
</dbReference>
<dbReference type="Pfam" id="PF00202">
    <property type="entry name" value="Aminotran_3"/>
    <property type="match status" value="1"/>
</dbReference>
<keyword evidence="2" id="KW-0032">Aminotransferase</keyword>
<dbReference type="GO" id="GO:0008483">
    <property type="term" value="F:transaminase activity"/>
    <property type="evidence" value="ECO:0007669"/>
    <property type="project" value="UniProtKB-KW"/>
</dbReference>
<dbReference type="InterPro" id="IPR050103">
    <property type="entry name" value="Class-III_PLP-dep_AT"/>
</dbReference>
<dbReference type="PIRSF" id="PIRSF000521">
    <property type="entry name" value="Transaminase_4ab_Lys_Orn"/>
    <property type="match status" value="1"/>
</dbReference>
<dbReference type="EMBL" id="MUKV01000016">
    <property type="protein sequence ID" value="OQS38236.1"/>
    <property type="molecule type" value="Genomic_DNA"/>
</dbReference>
<evidence type="ECO:0000256" key="2">
    <source>
        <dbReference type="ARBA" id="ARBA00022576"/>
    </source>
</evidence>
<dbReference type="PANTHER" id="PTHR11986:SF121">
    <property type="entry name" value="BLR3010 PROTEIN"/>
    <property type="match status" value="1"/>
</dbReference>
<dbReference type="InterPro" id="IPR015421">
    <property type="entry name" value="PyrdxlP-dep_Trfase_major"/>
</dbReference>
<name>A0A1W0CTZ9_9NEIS</name>
<organism evidence="5 6">
    <name type="scientific">Chromobacterium haemolyticum</name>
    <dbReference type="NCBI Taxonomy" id="394935"/>
    <lineage>
        <taxon>Bacteria</taxon>
        <taxon>Pseudomonadati</taxon>
        <taxon>Pseudomonadota</taxon>
        <taxon>Betaproteobacteria</taxon>
        <taxon>Neisseriales</taxon>
        <taxon>Chromobacteriaceae</taxon>
        <taxon>Chromobacterium</taxon>
    </lineage>
</organism>
<evidence type="ECO:0008006" key="7">
    <source>
        <dbReference type="Google" id="ProtNLM"/>
    </source>
</evidence>
<dbReference type="Proteomes" id="UP000192721">
    <property type="component" value="Unassembled WGS sequence"/>
</dbReference>
<dbReference type="Gene3D" id="3.90.1150.10">
    <property type="entry name" value="Aspartate Aminotransferase, domain 1"/>
    <property type="match status" value="1"/>
</dbReference>
<keyword evidence="2" id="KW-0808">Transferase</keyword>
<evidence type="ECO:0000256" key="1">
    <source>
        <dbReference type="ARBA" id="ARBA00001933"/>
    </source>
</evidence>
<dbReference type="PANTHER" id="PTHR11986">
    <property type="entry name" value="AMINOTRANSFERASE CLASS III"/>
    <property type="match status" value="1"/>
</dbReference>
<dbReference type="InterPro" id="IPR049704">
    <property type="entry name" value="Aminotrans_3_PPA_site"/>
</dbReference>
<evidence type="ECO:0000313" key="5">
    <source>
        <dbReference type="EMBL" id="OQS38236.1"/>
    </source>
</evidence>
<evidence type="ECO:0000313" key="6">
    <source>
        <dbReference type="Proteomes" id="UP000192721"/>
    </source>
</evidence>